<sequence>MKVLVYIETKEGSPVQGSLELLTAAKELGETLAVAVEDKDAAEKAAALGAKVTVLKTGHASEDAQTAALEGYIRETQPELVLFSGTQIGKDLAPRLAQRFGAGCVTDVTAIEKAGEGVEFVRPAYGGTVLERLAVSGPVQFATVRSGSFAKPEAAEGSVEEKDAPVAAEALKAKVIDAAKEIAEAVDLEGADVIVTGGRGMGDAEGFKLVEELAALLGGVVGASRPAIEEGWASRAHQVGQSGKIVAPKLYIACGVSGAMQHVSGIMGSKYIVAINKDEAASIFDIADVGIVGDVKEIIPLLMEEIKNRK</sequence>
<dbReference type="EMBL" id="JBBMFJ010000002">
    <property type="protein sequence ID" value="MEQ2561807.1"/>
    <property type="molecule type" value="Genomic_DNA"/>
</dbReference>
<dbReference type="PANTHER" id="PTHR43153:SF1">
    <property type="entry name" value="ELECTRON TRANSFER FLAVOPROTEIN SUBUNIT ALPHA, MITOCHONDRIAL"/>
    <property type="match status" value="1"/>
</dbReference>
<dbReference type="Pfam" id="PF00766">
    <property type="entry name" value="ETF_alpha"/>
    <property type="match status" value="1"/>
</dbReference>
<dbReference type="PANTHER" id="PTHR43153">
    <property type="entry name" value="ELECTRON TRANSFER FLAVOPROTEIN ALPHA"/>
    <property type="match status" value="1"/>
</dbReference>
<dbReference type="SUPFAM" id="SSF52402">
    <property type="entry name" value="Adenine nucleotide alpha hydrolases-like"/>
    <property type="match status" value="1"/>
</dbReference>
<name>A0ABV1HHL6_9FIRM</name>
<dbReference type="Gene3D" id="3.40.50.1220">
    <property type="entry name" value="TPP-binding domain"/>
    <property type="match status" value="1"/>
</dbReference>
<accession>A0ABV1HHL6</accession>
<evidence type="ECO:0000313" key="4">
    <source>
        <dbReference type="Proteomes" id="UP001437460"/>
    </source>
</evidence>
<evidence type="ECO:0000259" key="2">
    <source>
        <dbReference type="SMART" id="SM00893"/>
    </source>
</evidence>
<dbReference type="Gene3D" id="3.40.50.620">
    <property type="entry name" value="HUPs"/>
    <property type="match status" value="1"/>
</dbReference>
<dbReference type="InterPro" id="IPR014731">
    <property type="entry name" value="ETF_asu_C"/>
</dbReference>
<comment type="caution">
    <text evidence="3">The sequence shown here is derived from an EMBL/GenBank/DDBJ whole genome shotgun (WGS) entry which is preliminary data.</text>
</comment>
<organism evidence="3 4">
    <name type="scientific">Ventrimonas faecis</name>
    <dbReference type="NCBI Taxonomy" id="3133170"/>
    <lineage>
        <taxon>Bacteria</taxon>
        <taxon>Bacillati</taxon>
        <taxon>Bacillota</taxon>
        <taxon>Clostridia</taxon>
        <taxon>Lachnospirales</taxon>
        <taxon>Lachnospiraceae</taxon>
        <taxon>Ventrimonas</taxon>
    </lineage>
</organism>
<dbReference type="RefSeq" id="WP_349228251.1">
    <property type="nucleotide sequence ID" value="NZ_JBBMFJ010000002.1"/>
</dbReference>
<evidence type="ECO:0000256" key="1">
    <source>
        <dbReference type="ARBA" id="ARBA00005817"/>
    </source>
</evidence>
<dbReference type="Pfam" id="PF01012">
    <property type="entry name" value="ETF"/>
    <property type="match status" value="1"/>
</dbReference>
<gene>
    <name evidence="3" type="ORF">WMO41_01200</name>
</gene>
<dbReference type="InterPro" id="IPR029035">
    <property type="entry name" value="DHS-like_NAD/FAD-binding_dom"/>
</dbReference>
<comment type="similarity">
    <text evidence="1">Belongs to the ETF alpha-subunit/FixB family.</text>
</comment>
<reference evidence="3 4" key="1">
    <citation type="submission" date="2024-03" db="EMBL/GenBank/DDBJ databases">
        <title>Human intestinal bacterial collection.</title>
        <authorList>
            <person name="Pauvert C."/>
            <person name="Hitch T.C.A."/>
            <person name="Clavel T."/>
        </authorList>
    </citation>
    <scope>NUCLEOTIDE SEQUENCE [LARGE SCALE GENOMIC DNA]</scope>
    <source>
        <strain evidence="3 4">CLA-AP-H27</strain>
    </source>
</reference>
<dbReference type="SMART" id="SM00893">
    <property type="entry name" value="ETF"/>
    <property type="match status" value="1"/>
</dbReference>
<dbReference type="InterPro" id="IPR014729">
    <property type="entry name" value="Rossmann-like_a/b/a_fold"/>
</dbReference>
<protein>
    <submittedName>
        <fullName evidence="3">Electron transfer flavoprotein subunit alpha/FixB family protein</fullName>
    </submittedName>
</protein>
<proteinExistence type="inferred from homology"/>
<dbReference type="Proteomes" id="UP001437460">
    <property type="component" value="Unassembled WGS sequence"/>
</dbReference>
<feature type="domain" description="Electron transfer flavoprotein alpha/beta-subunit N-terminal" evidence="2">
    <location>
        <begin position="3"/>
        <end position="185"/>
    </location>
</feature>
<dbReference type="SUPFAM" id="SSF52467">
    <property type="entry name" value="DHS-like NAD/FAD-binding domain"/>
    <property type="match status" value="1"/>
</dbReference>
<dbReference type="PIRSF" id="PIRSF000089">
    <property type="entry name" value="Electra_flavoP_a"/>
    <property type="match status" value="1"/>
</dbReference>
<dbReference type="InterPro" id="IPR014730">
    <property type="entry name" value="ETF_a/b_N"/>
</dbReference>
<keyword evidence="4" id="KW-1185">Reference proteome</keyword>
<evidence type="ECO:0000313" key="3">
    <source>
        <dbReference type="EMBL" id="MEQ2561807.1"/>
    </source>
</evidence>
<dbReference type="InterPro" id="IPR001308">
    <property type="entry name" value="ETF_a/FixB"/>
</dbReference>